<comment type="similarity">
    <text evidence="2">Belongs to the major facilitator superfamily. Monocarboxylate porter (TC 2.A.1.13) family.</text>
</comment>
<sequence>MPQFPPFHPVNNPDGGREAWLTVLGGFCCLFVSFGWISSIGVFQNYYETHQLRHYSPSTIAWIPSLEAFMMFSGGPIVGKIYDSYGVQPLLVVGTFFHVFGLMMTSLCKEYYQFILAQGICSPLGASMIFYPAMSTVSTWFFKKRALAFGVVAAGSSIGGIILPIMVERLLPQVGFGWAMRIAAFLILFLLIIANLTVRSRIPSVPKPMTVTEFIVPLRELPFLLTTIGCFLFFLGMFLPFNYLIVQAQLEGMSANLAGYLIAILNAVSFFGRVIPGYLADKVGRYNVIVVMCVFTFILDFAIWIPAKSNAPIIVFAALYGFGSGAFVSMAPALVAQISPDVSKIGVRTGALFAIISIAALVGSPIGGAIVTSNNGKFTGLQVFCGCMQAGGALFIIAARVVLAGFNPMTKV</sequence>
<dbReference type="AlphaFoldDB" id="A0A9P4ILP7"/>
<dbReference type="Pfam" id="PF07690">
    <property type="entry name" value="MFS_1"/>
    <property type="match status" value="1"/>
</dbReference>
<evidence type="ECO:0000256" key="6">
    <source>
        <dbReference type="ARBA" id="ARBA00023136"/>
    </source>
</evidence>
<proteinExistence type="inferred from homology"/>
<protein>
    <submittedName>
        <fullName evidence="9">MFS monocarboxylate transporter</fullName>
    </submittedName>
</protein>
<dbReference type="InterPro" id="IPR050327">
    <property type="entry name" value="Proton-linked_MCT"/>
</dbReference>
<feature type="transmembrane region" description="Helical" evidence="7">
    <location>
        <begin position="85"/>
        <end position="104"/>
    </location>
</feature>
<evidence type="ECO:0000259" key="8">
    <source>
        <dbReference type="PROSITE" id="PS50850"/>
    </source>
</evidence>
<feature type="transmembrane region" description="Helical" evidence="7">
    <location>
        <begin position="146"/>
        <end position="166"/>
    </location>
</feature>
<feature type="transmembrane region" description="Helical" evidence="7">
    <location>
        <begin position="350"/>
        <end position="371"/>
    </location>
</feature>
<dbReference type="Proteomes" id="UP000799772">
    <property type="component" value="Unassembled WGS sequence"/>
</dbReference>
<evidence type="ECO:0000256" key="3">
    <source>
        <dbReference type="ARBA" id="ARBA00022448"/>
    </source>
</evidence>
<feature type="transmembrane region" description="Helical" evidence="7">
    <location>
        <begin position="20"/>
        <end position="47"/>
    </location>
</feature>
<keyword evidence="6 7" id="KW-0472">Membrane</keyword>
<name>A0A9P4ILP7_9PEZI</name>
<gene>
    <name evidence="9" type="ORF">NA57DRAFT_35817</name>
</gene>
<keyword evidence="5 7" id="KW-1133">Transmembrane helix</keyword>
<feature type="transmembrane region" description="Helical" evidence="7">
    <location>
        <begin position="286"/>
        <end position="306"/>
    </location>
</feature>
<evidence type="ECO:0000313" key="9">
    <source>
        <dbReference type="EMBL" id="KAF2102037.1"/>
    </source>
</evidence>
<evidence type="ECO:0000313" key="10">
    <source>
        <dbReference type="Proteomes" id="UP000799772"/>
    </source>
</evidence>
<keyword evidence="3" id="KW-0813">Transport</keyword>
<keyword evidence="4 7" id="KW-0812">Transmembrane</keyword>
<keyword evidence="10" id="KW-1185">Reference proteome</keyword>
<dbReference type="GO" id="GO:0022857">
    <property type="term" value="F:transmembrane transporter activity"/>
    <property type="evidence" value="ECO:0007669"/>
    <property type="project" value="InterPro"/>
</dbReference>
<dbReference type="Gene3D" id="1.20.1250.20">
    <property type="entry name" value="MFS general substrate transporter like domains"/>
    <property type="match status" value="2"/>
</dbReference>
<comment type="subcellular location">
    <subcellularLocation>
        <location evidence="1">Membrane</location>
        <topology evidence="1">Multi-pass membrane protein</topology>
    </subcellularLocation>
</comment>
<dbReference type="GO" id="GO:0016020">
    <property type="term" value="C:membrane"/>
    <property type="evidence" value="ECO:0007669"/>
    <property type="project" value="UniProtKB-SubCell"/>
</dbReference>
<feature type="transmembrane region" description="Helical" evidence="7">
    <location>
        <begin position="383"/>
        <end position="406"/>
    </location>
</feature>
<evidence type="ECO:0000256" key="7">
    <source>
        <dbReference type="SAM" id="Phobius"/>
    </source>
</evidence>
<dbReference type="InterPro" id="IPR020846">
    <property type="entry name" value="MFS_dom"/>
</dbReference>
<organism evidence="9 10">
    <name type="scientific">Rhizodiscina lignyota</name>
    <dbReference type="NCBI Taxonomy" id="1504668"/>
    <lineage>
        <taxon>Eukaryota</taxon>
        <taxon>Fungi</taxon>
        <taxon>Dikarya</taxon>
        <taxon>Ascomycota</taxon>
        <taxon>Pezizomycotina</taxon>
        <taxon>Dothideomycetes</taxon>
        <taxon>Pleosporomycetidae</taxon>
        <taxon>Aulographales</taxon>
        <taxon>Rhizodiscinaceae</taxon>
        <taxon>Rhizodiscina</taxon>
    </lineage>
</organism>
<dbReference type="PROSITE" id="PS50850">
    <property type="entry name" value="MFS"/>
    <property type="match status" value="1"/>
</dbReference>
<feature type="domain" description="Major facilitator superfamily (MFS) profile" evidence="8">
    <location>
        <begin position="222"/>
        <end position="412"/>
    </location>
</feature>
<feature type="transmembrane region" description="Helical" evidence="7">
    <location>
        <begin position="223"/>
        <end position="245"/>
    </location>
</feature>
<dbReference type="OrthoDB" id="5667at2759"/>
<evidence type="ECO:0000256" key="2">
    <source>
        <dbReference type="ARBA" id="ARBA00006727"/>
    </source>
</evidence>
<dbReference type="SUPFAM" id="SSF103473">
    <property type="entry name" value="MFS general substrate transporter"/>
    <property type="match status" value="1"/>
</dbReference>
<reference evidence="9" key="1">
    <citation type="journal article" date="2020" name="Stud. Mycol.">
        <title>101 Dothideomycetes genomes: a test case for predicting lifestyles and emergence of pathogens.</title>
        <authorList>
            <person name="Haridas S."/>
            <person name="Albert R."/>
            <person name="Binder M."/>
            <person name="Bloem J."/>
            <person name="Labutti K."/>
            <person name="Salamov A."/>
            <person name="Andreopoulos B."/>
            <person name="Baker S."/>
            <person name="Barry K."/>
            <person name="Bills G."/>
            <person name="Bluhm B."/>
            <person name="Cannon C."/>
            <person name="Castanera R."/>
            <person name="Culley D."/>
            <person name="Daum C."/>
            <person name="Ezra D."/>
            <person name="Gonzalez J."/>
            <person name="Henrissat B."/>
            <person name="Kuo A."/>
            <person name="Liang C."/>
            <person name="Lipzen A."/>
            <person name="Lutzoni F."/>
            <person name="Magnuson J."/>
            <person name="Mondo S."/>
            <person name="Nolan M."/>
            <person name="Ohm R."/>
            <person name="Pangilinan J."/>
            <person name="Park H.-J."/>
            <person name="Ramirez L."/>
            <person name="Alfaro M."/>
            <person name="Sun H."/>
            <person name="Tritt A."/>
            <person name="Yoshinaga Y."/>
            <person name="Zwiers L.-H."/>
            <person name="Turgeon B."/>
            <person name="Goodwin S."/>
            <person name="Spatafora J."/>
            <person name="Crous P."/>
            <person name="Grigoriev I."/>
        </authorList>
    </citation>
    <scope>NUCLEOTIDE SEQUENCE</scope>
    <source>
        <strain evidence="9">CBS 133067</strain>
    </source>
</reference>
<dbReference type="PANTHER" id="PTHR11360:SF224">
    <property type="entry name" value="MAJOR FACILITATOR SUPERFAMILY (MFS) PROFILE DOMAIN-CONTAINING PROTEIN-RELATED"/>
    <property type="match status" value="1"/>
</dbReference>
<comment type="caution">
    <text evidence="9">The sequence shown here is derived from an EMBL/GenBank/DDBJ whole genome shotgun (WGS) entry which is preliminary data.</text>
</comment>
<dbReference type="PANTHER" id="PTHR11360">
    <property type="entry name" value="MONOCARBOXYLATE TRANSPORTER"/>
    <property type="match status" value="1"/>
</dbReference>
<feature type="transmembrane region" description="Helical" evidence="7">
    <location>
        <begin position="257"/>
        <end position="280"/>
    </location>
</feature>
<dbReference type="InterPro" id="IPR011701">
    <property type="entry name" value="MFS"/>
</dbReference>
<accession>A0A9P4ILP7</accession>
<dbReference type="EMBL" id="ML978123">
    <property type="protein sequence ID" value="KAF2102037.1"/>
    <property type="molecule type" value="Genomic_DNA"/>
</dbReference>
<evidence type="ECO:0000256" key="1">
    <source>
        <dbReference type="ARBA" id="ARBA00004141"/>
    </source>
</evidence>
<feature type="transmembrane region" description="Helical" evidence="7">
    <location>
        <begin position="178"/>
        <end position="198"/>
    </location>
</feature>
<feature type="transmembrane region" description="Helical" evidence="7">
    <location>
        <begin position="111"/>
        <end position="134"/>
    </location>
</feature>
<evidence type="ECO:0000256" key="4">
    <source>
        <dbReference type="ARBA" id="ARBA00022692"/>
    </source>
</evidence>
<dbReference type="InterPro" id="IPR036259">
    <property type="entry name" value="MFS_trans_sf"/>
</dbReference>
<feature type="transmembrane region" description="Helical" evidence="7">
    <location>
        <begin position="313"/>
        <end position="338"/>
    </location>
</feature>
<evidence type="ECO:0000256" key="5">
    <source>
        <dbReference type="ARBA" id="ARBA00022989"/>
    </source>
</evidence>